<evidence type="ECO:0000313" key="3">
    <source>
        <dbReference type="RefSeq" id="XP_018080737.1"/>
    </source>
</evidence>
<feature type="region of interest" description="Disordered" evidence="1">
    <location>
        <begin position="975"/>
        <end position="1000"/>
    </location>
</feature>
<evidence type="ECO:0000256" key="1">
    <source>
        <dbReference type="SAM" id="MobiDB-lite"/>
    </source>
</evidence>
<gene>
    <name evidence="3" type="primary">LOC108696154</name>
</gene>
<feature type="region of interest" description="Disordered" evidence="1">
    <location>
        <begin position="444"/>
        <end position="468"/>
    </location>
</feature>
<protein>
    <submittedName>
        <fullName evidence="3">Uncharacterized protein LOC108696154</fullName>
    </submittedName>
</protein>
<feature type="compositionally biased region" description="Basic and acidic residues" evidence="1">
    <location>
        <begin position="595"/>
        <end position="610"/>
    </location>
</feature>
<reference evidence="3" key="1">
    <citation type="submission" date="2025-08" db="UniProtKB">
        <authorList>
            <consortium name="RefSeq"/>
        </authorList>
    </citation>
    <scope>IDENTIFICATION</scope>
    <source>
        <strain evidence="3">J_2021</strain>
        <tissue evidence="3">Erythrocytes</tissue>
    </source>
</reference>
<proteinExistence type="predicted"/>
<accession>A0A8J0T9T2</accession>
<feature type="compositionally biased region" description="Polar residues" evidence="1">
    <location>
        <begin position="844"/>
        <end position="853"/>
    </location>
</feature>
<feature type="compositionally biased region" description="Basic and acidic residues" evidence="1">
    <location>
        <begin position="981"/>
        <end position="1000"/>
    </location>
</feature>
<sequence>MHQSGFKNEENIYQDTVPSSVPALGSSRAESLVGELHGMPMYPITTETDIDITAVLLPSGHIQSHHHAMRTAVSETQPPAFALLPNMSSQDKPRLLLKMQPAKKDTNASSTLPFHFGTQLGSFVMEGNPIEQFREEKQTKKDFILSENGTEKHIQSLGRPEHTICETPEFGFYYSGLNIKAEKNPQDMLLLLQNRTDMTSLQRKCRALMTSEDPKIIECSDLYCSEHDIKPQTYVNSQDQTQKKEETVSHKENQTYTMTEPFLKREECVVFLKELQQLSCKVTTSDSDTKNNILKPQEQAMQIKSLLNSMHGSTHQENHNITKYQLEATHIELNEKPPKDDQGVIHECAVSEETEVEELLSSKNMSDHCEEADVKEDEFIQRNDALNTSAICKKTQDKDNIYGKDHFGMNEHIQFEETQLGQVENVHTKNNILKKRDQLDEMEVGEGSVKDQPIPGLKNIGQKDTHSTYMEPPVELDLDDNIHRNMYTVKKLHGETQVKDTLNRKYLNKSIQFVKNQGAQMENVQRKDHFDISTNDMYNTALVGVDEYISRREHSVIKDNVKYENKGQVEATNLHRTNLHSNKSEIITETQDEQDQNKYTKDNTVDKSDQLEEMEVREDSGKDHPIPWLKDTGQKGTQSTFNERPIEEQNIHGKEHSLNKGDVEDENKGQDEAEDAYRVNHNAIKNEVFEEDQVGEDENRHTKNHTIDKSDPLDEIEDREDSVKDQLIPWLKDTGQMGAHSTLNESPVELVPDVEDKNIHRKEHSVNKREVEDENKDQVEAEDAYRTNNNASKNEVFEEEKVGEDENRHSKNHTIGKSDQFEEMEDRENSVKDQPIPWLKDTGQKGTQTTFNGNPAELDPEVEDDHLDRNEIYTVNKSAICEQTQIKENVYRKEHCKMIKSVQFEEIQMREEQRTDHYEINKNDKALDEEGNNIHRKEHSGNKIDPEDEKNGQDAAENLHRTNHHAIKSAMFTETQGGEEENIHTKDKTIDKSDQLEVGEDSVKDQPIHWLKDIRQKDTHGAFTESPAELDPDTEDDNMKSLEEECTANYGNIFNACRTNLDEFPEVACPTSTQLLVIECGLSNQCTVQSEERPAYKPDNKNEEKATPQVFIKTPTQDTYGKIIREKGLSLLEDLRRNYLDSEGHGFTLLDSGMVLTGDDSQREKNIAFVTLRNGLKLGMAIPISDLFFYYNLGLHFYITEQLNDDWYCVKDRITQEKMLMKKVPVISSWGKSLHNFLFLPYHPRLLVPYAVLYDRNGSIHYLMEYKHVLAIGRPPPGRHFDKEKSFWEVMHFLSYCKKNGLLPPHIQETILHTEQGVCFDPSGLCNSEDPCILKKSIKSVLLLLFCGEQQEHLDRELELLLDRAYQCLEEDTGWPEQLIPENGLSLQRAGAIPFSFPCFLEEN</sequence>
<feature type="region of interest" description="Disordered" evidence="1">
    <location>
        <begin position="1"/>
        <end position="25"/>
    </location>
</feature>
<dbReference type="KEGG" id="xla:108696154"/>
<feature type="compositionally biased region" description="Basic and acidic residues" evidence="1">
    <location>
        <begin position="697"/>
        <end position="712"/>
    </location>
</feature>
<feature type="compositionally biased region" description="Basic and acidic residues" evidence="1">
    <location>
        <begin position="795"/>
        <end position="809"/>
    </location>
</feature>
<feature type="region of interest" description="Disordered" evidence="1">
    <location>
        <begin position="921"/>
        <end position="952"/>
    </location>
</feature>
<dbReference type="OrthoDB" id="9937065at2759"/>
<organism evidence="2 3">
    <name type="scientific">Xenopus laevis</name>
    <name type="common">African clawed frog</name>
    <dbReference type="NCBI Taxonomy" id="8355"/>
    <lineage>
        <taxon>Eukaryota</taxon>
        <taxon>Metazoa</taxon>
        <taxon>Chordata</taxon>
        <taxon>Craniata</taxon>
        <taxon>Vertebrata</taxon>
        <taxon>Euteleostomi</taxon>
        <taxon>Amphibia</taxon>
        <taxon>Batrachia</taxon>
        <taxon>Anura</taxon>
        <taxon>Pipoidea</taxon>
        <taxon>Pipidae</taxon>
        <taxon>Xenopodinae</taxon>
        <taxon>Xenopus</taxon>
        <taxon>Xenopus</taxon>
    </lineage>
</organism>
<feature type="compositionally biased region" description="Basic and acidic residues" evidence="1">
    <location>
        <begin position="754"/>
        <end position="785"/>
    </location>
</feature>
<feature type="region of interest" description="Disordered" evidence="1">
    <location>
        <begin position="737"/>
        <end position="861"/>
    </location>
</feature>
<dbReference type="RefSeq" id="XP_018080737.1">
    <property type="nucleotide sequence ID" value="XM_018225248.2"/>
</dbReference>
<name>A0A8J0T9T2_XENLA</name>
<keyword evidence="2" id="KW-1185">Reference proteome</keyword>
<feature type="region of interest" description="Disordered" evidence="1">
    <location>
        <begin position="688"/>
        <end position="721"/>
    </location>
</feature>
<feature type="compositionally biased region" description="Polar residues" evidence="1">
    <location>
        <begin position="571"/>
        <end position="589"/>
    </location>
</feature>
<evidence type="ECO:0000313" key="2">
    <source>
        <dbReference type="Proteomes" id="UP000186698"/>
    </source>
</evidence>
<feature type="region of interest" description="Disordered" evidence="1">
    <location>
        <begin position="571"/>
        <end position="673"/>
    </location>
</feature>
<dbReference type="Proteomes" id="UP000186698">
    <property type="component" value="Chromosome 7L"/>
</dbReference>
<dbReference type="GeneID" id="108696154"/>
<feature type="compositionally biased region" description="Polar residues" evidence="1">
    <location>
        <begin position="1"/>
        <end position="19"/>
    </location>
</feature>
<feature type="compositionally biased region" description="Basic and acidic residues" evidence="1">
    <location>
        <begin position="644"/>
        <end position="673"/>
    </location>
</feature>